<gene>
    <name evidence="11" type="ORF">PMEA_00002790</name>
</gene>
<sequence length="456" mass="51361">QQFTVSILVIPPYTIISDSGELIGILGDFFDDIIHRCLLRFCGLSKDAFNMTFINSSKEFQMILQNNMTDFALPVSKPMQLLLRPDDHDAQPLMMVEQIISSPGYSLIMDVENVNVRANKAALIKLYTESWPITIFAFVITGISGMVIWILETHFNDEEFPRSFVKGSYEGFWWAFVTMTTVGYGDKTPKFILGRVFGVFWIMFGLIVVAVFTATATSAISTSIDSFVGVEGNKIGVLNSTSAEFEARKKGAFVKSFSSIEEMFSSLRSGEIDGVLMDKFRSPEVLRATKDRNFRVFSGYDANVPYYLAVHNSLRSLFEGASCIKNRINNQDLENLFIKYLMPVAVYNSEKDSYAVFSGHSPETNRFLVIVVCVFLGFAFVGITAEVIYKTVRKGNLKVRSREDRENGNYLREVGEHSASKPNLANVENKLRQLVEEVSKLQEQISAKGRRSTTHM</sequence>
<evidence type="ECO:0000313" key="12">
    <source>
        <dbReference type="Proteomes" id="UP001159428"/>
    </source>
</evidence>
<feature type="domain" description="Potassium channel" evidence="10">
    <location>
        <begin position="139"/>
        <end position="220"/>
    </location>
</feature>
<keyword evidence="6 9" id="KW-0472">Membrane</keyword>
<evidence type="ECO:0000256" key="3">
    <source>
        <dbReference type="ARBA" id="ARBA00022692"/>
    </source>
</evidence>
<dbReference type="GO" id="GO:0001508">
    <property type="term" value="P:action potential"/>
    <property type="evidence" value="ECO:0007669"/>
    <property type="project" value="TreeGrafter"/>
</dbReference>
<dbReference type="PANTHER" id="PTHR11537">
    <property type="entry name" value="VOLTAGE-GATED POTASSIUM CHANNEL"/>
    <property type="match status" value="1"/>
</dbReference>
<dbReference type="Gene3D" id="1.10.287.70">
    <property type="match status" value="1"/>
</dbReference>
<keyword evidence="2" id="KW-0813">Transport</keyword>
<dbReference type="SUPFAM" id="SSF53850">
    <property type="entry name" value="Periplasmic binding protein-like II"/>
    <property type="match status" value="1"/>
</dbReference>
<dbReference type="Pfam" id="PF07885">
    <property type="entry name" value="Ion_trans_2"/>
    <property type="match status" value="1"/>
</dbReference>
<dbReference type="EMBL" id="CALNXJ010000011">
    <property type="protein sequence ID" value="CAH3108985.1"/>
    <property type="molecule type" value="Genomic_DNA"/>
</dbReference>
<dbReference type="PANTHER" id="PTHR11537:SF252">
    <property type="entry name" value="POTASSIUM VOLTAGE-GATED CHANNEL PROTEIN SHAW"/>
    <property type="match status" value="1"/>
</dbReference>
<evidence type="ECO:0000256" key="8">
    <source>
        <dbReference type="SAM" id="Coils"/>
    </source>
</evidence>
<evidence type="ECO:0000256" key="5">
    <source>
        <dbReference type="ARBA" id="ARBA00023065"/>
    </source>
</evidence>
<evidence type="ECO:0000256" key="2">
    <source>
        <dbReference type="ARBA" id="ARBA00022448"/>
    </source>
</evidence>
<dbReference type="AlphaFoldDB" id="A0AAU9W9J0"/>
<comment type="caution">
    <text evidence="11">The sequence shown here is derived from an EMBL/GenBank/DDBJ whole genome shotgun (WGS) entry which is preliminary data.</text>
</comment>
<keyword evidence="7" id="KW-0407">Ion channel</keyword>
<feature type="transmembrane region" description="Helical" evidence="9">
    <location>
        <begin position="367"/>
        <end position="389"/>
    </location>
</feature>
<evidence type="ECO:0000256" key="7">
    <source>
        <dbReference type="ARBA" id="ARBA00023303"/>
    </source>
</evidence>
<feature type="transmembrane region" description="Helical" evidence="9">
    <location>
        <begin position="130"/>
        <end position="151"/>
    </location>
</feature>
<dbReference type="GO" id="GO:0015276">
    <property type="term" value="F:ligand-gated monoatomic ion channel activity"/>
    <property type="evidence" value="ECO:0007669"/>
    <property type="project" value="InterPro"/>
</dbReference>
<evidence type="ECO:0000313" key="11">
    <source>
        <dbReference type="EMBL" id="CAH3108985.1"/>
    </source>
</evidence>
<dbReference type="InterPro" id="IPR028325">
    <property type="entry name" value="VG_K_chnl"/>
</dbReference>
<reference evidence="11 12" key="1">
    <citation type="submission" date="2022-05" db="EMBL/GenBank/DDBJ databases">
        <authorList>
            <consortium name="Genoscope - CEA"/>
            <person name="William W."/>
        </authorList>
    </citation>
    <scope>NUCLEOTIDE SEQUENCE [LARGE SCALE GENOMIC DNA]</scope>
</reference>
<accession>A0AAU9W9J0</accession>
<proteinExistence type="predicted"/>
<keyword evidence="3 9" id="KW-0812">Transmembrane</keyword>
<feature type="transmembrane region" description="Helical" evidence="9">
    <location>
        <begin position="171"/>
        <end position="187"/>
    </location>
</feature>
<protein>
    <recommendedName>
        <fullName evidence="10">Potassium channel domain-containing protein</fullName>
    </recommendedName>
</protein>
<dbReference type="Gene3D" id="3.40.190.10">
    <property type="entry name" value="Periplasmic binding protein-like II"/>
    <property type="match status" value="1"/>
</dbReference>
<evidence type="ECO:0000256" key="9">
    <source>
        <dbReference type="SAM" id="Phobius"/>
    </source>
</evidence>
<evidence type="ECO:0000256" key="4">
    <source>
        <dbReference type="ARBA" id="ARBA00022989"/>
    </source>
</evidence>
<evidence type="ECO:0000256" key="1">
    <source>
        <dbReference type="ARBA" id="ARBA00004141"/>
    </source>
</evidence>
<keyword evidence="5" id="KW-0406">Ion transport</keyword>
<keyword evidence="4 9" id="KW-1133">Transmembrane helix</keyword>
<comment type="subcellular location">
    <subcellularLocation>
        <location evidence="1">Membrane</location>
        <topology evidence="1">Multi-pass membrane protein</topology>
    </subcellularLocation>
</comment>
<keyword evidence="12" id="KW-1185">Reference proteome</keyword>
<dbReference type="GO" id="GO:0005251">
    <property type="term" value="F:delayed rectifier potassium channel activity"/>
    <property type="evidence" value="ECO:0007669"/>
    <property type="project" value="TreeGrafter"/>
</dbReference>
<dbReference type="GO" id="GO:0008076">
    <property type="term" value="C:voltage-gated potassium channel complex"/>
    <property type="evidence" value="ECO:0007669"/>
    <property type="project" value="InterPro"/>
</dbReference>
<dbReference type="PRINTS" id="PR00169">
    <property type="entry name" value="KCHANNEL"/>
</dbReference>
<feature type="transmembrane region" description="Helical" evidence="9">
    <location>
        <begin position="199"/>
        <end position="220"/>
    </location>
</feature>
<evidence type="ECO:0000256" key="6">
    <source>
        <dbReference type="ARBA" id="ARBA00023136"/>
    </source>
</evidence>
<name>A0AAU9W9J0_9CNID</name>
<keyword evidence="8" id="KW-0175">Coiled coil</keyword>
<evidence type="ECO:0000259" key="10">
    <source>
        <dbReference type="Pfam" id="PF07885"/>
    </source>
</evidence>
<feature type="coiled-coil region" evidence="8">
    <location>
        <begin position="424"/>
        <end position="451"/>
    </location>
</feature>
<dbReference type="SUPFAM" id="SSF81324">
    <property type="entry name" value="Voltage-gated potassium channels"/>
    <property type="match status" value="1"/>
</dbReference>
<organism evidence="11 12">
    <name type="scientific">Pocillopora meandrina</name>
    <dbReference type="NCBI Taxonomy" id="46732"/>
    <lineage>
        <taxon>Eukaryota</taxon>
        <taxon>Metazoa</taxon>
        <taxon>Cnidaria</taxon>
        <taxon>Anthozoa</taxon>
        <taxon>Hexacorallia</taxon>
        <taxon>Scleractinia</taxon>
        <taxon>Astrocoeniina</taxon>
        <taxon>Pocilloporidae</taxon>
        <taxon>Pocillopora</taxon>
    </lineage>
</organism>
<dbReference type="InterPro" id="IPR013099">
    <property type="entry name" value="K_chnl_dom"/>
</dbReference>
<dbReference type="Proteomes" id="UP001159428">
    <property type="component" value="Unassembled WGS sequence"/>
</dbReference>
<feature type="non-terminal residue" evidence="11">
    <location>
        <position position="1"/>
    </location>
</feature>